<dbReference type="Proteomes" id="UP001333818">
    <property type="component" value="Unassembled WGS sequence"/>
</dbReference>
<sequence length="144" mass="16188">MLLQSGEAVKERLANGQLEVAIRSLGFEKLVCVGNFAQNARTLKEAGIPYEAIAALFKLCRGAFADLEWFRSVTTLVQDPEHRCDRIDFSEDWWYVDDLAPHYLTVGKEGQELGLLESRRICTPEPDGDGEDIMKWLKAIGDLS</sequence>
<name>A0AAW9PVU9_9CYAN</name>
<keyword evidence="2" id="KW-1185">Reference proteome</keyword>
<evidence type="ECO:0000313" key="2">
    <source>
        <dbReference type="Proteomes" id="UP001333818"/>
    </source>
</evidence>
<dbReference type="AlphaFoldDB" id="A0AAW9PVU9"/>
<organism evidence="1 2">
    <name type="scientific">Tumidithrix elongata BACA0141</name>
    <dbReference type="NCBI Taxonomy" id="2716417"/>
    <lineage>
        <taxon>Bacteria</taxon>
        <taxon>Bacillati</taxon>
        <taxon>Cyanobacteriota</taxon>
        <taxon>Cyanophyceae</taxon>
        <taxon>Pseudanabaenales</taxon>
        <taxon>Pseudanabaenaceae</taxon>
        <taxon>Tumidithrix</taxon>
        <taxon>Tumidithrix elongata</taxon>
    </lineage>
</organism>
<evidence type="ECO:0000313" key="1">
    <source>
        <dbReference type="EMBL" id="MEE3716891.1"/>
    </source>
</evidence>
<gene>
    <name evidence="1" type="ORF">V2H45_09055</name>
</gene>
<protein>
    <submittedName>
        <fullName evidence="1">Uncharacterized protein</fullName>
    </submittedName>
</protein>
<dbReference type="EMBL" id="JAZBJZ010000028">
    <property type="protein sequence ID" value="MEE3716891.1"/>
    <property type="molecule type" value="Genomic_DNA"/>
</dbReference>
<proteinExistence type="predicted"/>
<dbReference type="RefSeq" id="WP_330483320.1">
    <property type="nucleotide sequence ID" value="NZ_JAZBJZ010000028.1"/>
</dbReference>
<comment type="caution">
    <text evidence="1">The sequence shown here is derived from an EMBL/GenBank/DDBJ whole genome shotgun (WGS) entry which is preliminary data.</text>
</comment>
<reference evidence="1" key="1">
    <citation type="submission" date="2024-01" db="EMBL/GenBank/DDBJ databases">
        <title>Bank of Algae and Cyanobacteria of the Azores (BACA) strain genomes.</title>
        <authorList>
            <person name="Luz R."/>
            <person name="Cordeiro R."/>
            <person name="Fonseca A."/>
            <person name="Goncalves V."/>
        </authorList>
    </citation>
    <scope>NUCLEOTIDE SEQUENCE</scope>
    <source>
        <strain evidence="1">BACA0141</strain>
    </source>
</reference>
<accession>A0AAW9PVU9</accession>